<sequence>MEIDNFVFVNFSNAVLNELRNEIQEKNQSQQADFTYDFHVWMYPNESGDFFRERFTTTQNGKYFYEKKLRAEKNKTVSTFIKEEIFIEFSEFIKLSIPESINARHLKGNPQLKAKIYLQNFIKTFMPDYDRDIVNKYQVIDEETGQLISEMTNEKQPAYKPIDESLEKVEGAIQRFFNLISSSQVEEAWNYISKSYQDRGWNGDLHRFVKGYVHTISIDNIHVFDFKKRGGQVCTCKVFYEDTVILFSSLELGNLPRITIEQLDLFVDQVKKIGDDSVKFDFEGFLRLPIQKLFDPTVSEYTWYLCKKEPDEIRSLFPLKEKTVIPKLLEFTCELANDRVTFKSIDPVRVGIIR</sequence>
<evidence type="ECO:0000313" key="2">
    <source>
        <dbReference type="Proteomes" id="UP000013909"/>
    </source>
</evidence>
<keyword evidence="2" id="KW-1185">Reference proteome</keyword>
<dbReference type="AlphaFoldDB" id="R7ZRV0"/>
<reference evidence="1 2" key="1">
    <citation type="submission" date="2013-02" db="EMBL/GenBank/DDBJ databases">
        <title>A novel strain isolated from Lonar lake, Maharashtra, India.</title>
        <authorList>
            <person name="Singh A."/>
        </authorList>
    </citation>
    <scope>NUCLEOTIDE SEQUENCE [LARGE SCALE GENOMIC DNA]</scope>
    <source>
        <strain evidence="1 2">AK24</strain>
    </source>
</reference>
<accession>R7ZRV0</accession>
<dbReference type="EMBL" id="AQHR01000073">
    <property type="protein sequence ID" value="EON76773.1"/>
    <property type="molecule type" value="Genomic_DNA"/>
</dbReference>
<evidence type="ECO:0000313" key="1">
    <source>
        <dbReference type="EMBL" id="EON76773.1"/>
    </source>
</evidence>
<dbReference type="OrthoDB" id="798851at2"/>
<name>R7ZRV0_9BACT</name>
<proteinExistence type="predicted"/>
<protein>
    <submittedName>
        <fullName evidence="1">Uncharacterized protein</fullName>
    </submittedName>
</protein>
<dbReference type="Proteomes" id="UP000013909">
    <property type="component" value="Unassembled WGS sequence"/>
</dbReference>
<comment type="caution">
    <text evidence="1">The sequence shown here is derived from an EMBL/GenBank/DDBJ whole genome shotgun (WGS) entry which is preliminary data.</text>
</comment>
<dbReference type="RefSeq" id="WP_010854779.1">
    <property type="nucleotide sequence ID" value="NZ_AQHR01000073.1"/>
</dbReference>
<organism evidence="1 2">
    <name type="scientific">Lunatimonas lonarensis</name>
    <dbReference type="NCBI Taxonomy" id="1232681"/>
    <lineage>
        <taxon>Bacteria</taxon>
        <taxon>Pseudomonadati</taxon>
        <taxon>Bacteroidota</taxon>
        <taxon>Cytophagia</taxon>
        <taxon>Cytophagales</taxon>
        <taxon>Cyclobacteriaceae</taxon>
    </lineage>
</organism>
<gene>
    <name evidence="1" type="ORF">ADIS_2644</name>
</gene>